<organism evidence="1 2">
    <name type="scientific">Cardiocondyla obscurior</name>
    <dbReference type="NCBI Taxonomy" id="286306"/>
    <lineage>
        <taxon>Eukaryota</taxon>
        <taxon>Metazoa</taxon>
        <taxon>Ecdysozoa</taxon>
        <taxon>Arthropoda</taxon>
        <taxon>Hexapoda</taxon>
        <taxon>Insecta</taxon>
        <taxon>Pterygota</taxon>
        <taxon>Neoptera</taxon>
        <taxon>Endopterygota</taxon>
        <taxon>Hymenoptera</taxon>
        <taxon>Apocrita</taxon>
        <taxon>Aculeata</taxon>
        <taxon>Formicoidea</taxon>
        <taxon>Formicidae</taxon>
        <taxon>Myrmicinae</taxon>
        <taxon>Cardiocondyla</taxon>
    </lineage>
</organism>
<evidence type="ECO:0000313" key="1">
    <source>
        <dbReference type="EMBL" id="KAL0124186.1"/>
    </source>
</evidence>
<protein>
    <recommendedName>
        <fullName evidence="3">Secreted protein</fullName>
    </recommendedName>
</protein>
<keyword evidence="2" id="KW-1185">Reference proteome</keyword>
<name>A0AAW2GDN9_9HYME</name>
<gene>
    <name evidence="1" type="ORF">PUN28_006191</name>
</gene>
<accession>A0AAW2GDN9</accession>
<proteinExistence type="predicted"/>
<dbReference type="Proteomes" id="UP001430953">
    <property type="component" value="Unassembled WGS sequence"/>
</dbReference>
<evidence type="ECO:0008006" key="3">
    <source>
        <dbReference type="Google" id="ProtNLM"/>
    </source>
</evidence>
<dbReference type="EMBL" id="JADYXP020000005">
    <property type="protein sequence ID" value="KAL0124186.1"/>
    <property type="molecule type" value="Genomic_DNA"/>
</dbReference>
<sequence length="66" mass="7490">MRSISRINVIPLLTLTYILWEVTCMLNHIRKLSTLFAAASLLNARERRGVKPTLTMRALCSLLMSS</sequence>
<dbReference type="AlphaFoldDB" id="A0AAW2GDN9"/>
<comment type="caution">
    <text evidence="1">The sequence shown here is derived from an EMBL/GenBank/DDBJ whole genome shotgun (WGS) entry which is preliminary data.</text>
</comment>
<reference evidence="1 2" key="1">
    <citation type="submission" date="2023-03" db="EMBL/GenBank/DDBJ databases">
        <title>High recombination rates correlate with genetic variation in Cardiocondyla obscurior ants.</title>
        <authorList>
            <person name="Errbii M."/>
        </authorList>
    </citation>
    <scope>NUCLEOTIDE SEQUENCE [LARGE SCALE GENOMIC DNA]</scope>
    <source>
        <strain evidence="1">Alpha-2009</strain>
        <tissue evidence="1">Whole body</tissue>
    </source>
</reference>
<evidence type="ECO:0000313" key="2">
    <source>
        <dbReference type="Proteomes" id="UP001430953"/>
    </source>
</evidence>